<name>A0ABY2X9P5_9RHOB</name>
<organism evidence="1 2">
    <name type="scientific">Arenibacterium halophilum</name>
    <dbReference type="NCBI Taxonomy" id="2583821"/>
    <lineage>
        <taxon>Bacteria</taxon>
        <taxon>Pseudomonadati</taxon>
        <taxon>Pseudomonadota</taxon>
        <taxon>Alphaproteobacteria</taxon>
        <taxon>Rhodobacterales</taxon>
        <taxon>Paracoccaceae</taxon>
        <taxon>Arenibacterium</taxon>
    </lineage>
</organism>
<sequence>MAQNTDFPGDDDLLDHIAGRAAPEVSARIEAAAEHDPHLAADIALMRGAKAALADATTESPPGALGWARLERSIDRTSFPARWPAWQVAAASAVAAVLLWQFAVVPAFVAGSGGGYVTATGTVKGVSATVAFAPGATEAQVRAVLLAAGATMTGGPSALGLWTLGFADEAARDAALVRMRSATGVVESIQGN</sequence>
<protein>
    <recommendedName>
        <fullName evidence="3">Anti-sigma factor</fullName>
    </recommendedName>
</protein>
<dbReference type="Proteomes" id="UP001191082">
    <property type="component" value="Unassembled WGS sequence"/>
</dbReference>
<accession>A0ABY2X9P5</accession>
<dbReference type="RefSeq" id="WP_138863653.1">
    <property type="nucleotide sequence ID" value="NZ_VCPC01000002.1"/>
</dbReference>
<evidence type="ECO:0008006" key="3">
    <source>
        <dbReference type="Google" id="ProtNLM"/>
    </source>
</evidence>
<proteinExistence type="predicted"/>
<gene>
    <name evidence="1" type="ORF">FGK64_09970</name>
</gene>
<keyword evidence="2" id="KW-1185">Reference proteome</keyword>
<dbReference type="EMBL" id="VCPC01000002">
    <property type="protein sequence ID" value="TMV13097.1"/>
    <property type="molecule type" value="Genomic_DNA"/>
</dbReference>
<evidence type="ECO:0000313" key="1">
    <source>
        <dbReference type="EMBL" id="TMV13097.1"/>
    </source>
</evidence>
<evidence type="ECO:0000313" key="2">
    <source>
        <dbReference type="Proteomes" id="UP001191082"/>
    </source>
</evidence>
<comment type="caution">
    <text evidence="1">The sequence shown here is derived from an EMBL/GenBank/DDBJ whole genome shotgun (WGS) entry which is preliminary data.</text>
</comment>
<reference evidence="1 2" key="1">
    <citation type="submission" date="2019-05" db="EMBL/GenBank/DDBJ databases">
        <title>Marivita sp. nov. isolated from sea sediment.</title>
        <authorList>
            <person name="Kim W."/>
        </authorList>
    </citation>
    <scope>NUCLEOTIDE SEQUENCE [LARGE SCALE GENOMIC DNA]</scope>
    <source>
        <strain evidence="1 2">CAU 1492</strain>
    </source>
</reference>